<dbReference type="Gene3D" id="2.40.33.20">
    <property type="entry name" value="PK beta-barrel domain-like"/>
    <property type="match status" value="1"/>
</dbReference>
<gene>
    <name evidence="1" type="ORF">GCM10011498_15240</name>
</gene>
<keyword evidence="2" id="KW-1185">Reference proteome</keyword>
<dbReference type="Proteomes" id="UP000628017">
    <property type="component" value="Unassembled WGS sequence"/>
</dbReference>
<name>A0A916VP98_9RHOB</name>
<dbReference type="AlphaFoldDB" id="A0A916VP98"/>
<accession>A0A916VP98</accession>
<organism evidence="1 2">
    <name type="scientific">Neptunicoccus cionae</name>
    <dbReference type="NCBI Taxonomy" id="2035344"/>
    <lineage>
        <taxon>Bacteria</taxon>
        <taxon>Pseudomonadati</taxon>
        <taxon>Pseudomonadota</taxon>
        <taxon>Alphaproteobacteria</taxon>
        <taxon>Rhodobacterales</taxon>
        <taxon>Paracoccaceae</taxon>
        <taxon>Neptunicoccus</taxon>
    </lineage>
</organism>
<reference evidence="1" key="2">
    <citation type="submission" date="2020-09" db="EMBL/GenBank/DDBJ databases">
        <authorList>
            <person name="Sun Q."/>
            <person name="Zhou Y."/>
        </authorList>
    </citation>
    <scope>NUCLEOTIDE SEQUENCE</scope>
    <source>
        <strain evidence="1">CGMCC 1.15880</strain>
    </source>
</reference>
<dbReference type="InterPro" id="IPR011037">
    <property type="entry name" value="Pyrv_Knase-like_insert_dom_sf"/>
</dbReference>
<protein>
    <recommendedName>
        <fullName evidence="3">MOSC domain-containing protein</fullName>
    </recommendedName>
</protein>
<evidence type="ECO:0008006" key="3">
    <source>
        <dbReference type="Google" id="ProtNLM"/>
    </source>
</evidence>
<evidence type="ECO:0000313" key="1">
    <source>
        <dbReference type="EMBL" id="GGA15823.1"/>
    </source>
</evidence>
<reference evidence="1" key="1">
    <citation type="journal article" date="2014" name="Int. J. Syst. Evol. Microbiol.">
        <title>Complete genome sequence of Corynebacterium casei LMG S-19264T (=DSM 44701T), isolated from a smear-ripened cheese.</title>
        <authorList>
            <consortium name="US DOE Joint Genome Institute (JGI-PGF)"/>
            <person name="Walter F."/>
            <person name="Albersmeier A."/>
            <person name="Kalinowski J."/>
            <person name="Ruckert C."/>
        </authorList>
    </citation>
    <scope>NUCLEOTIDE SEQUENCE</scope>
    <source>
        <strain evidence="1">CGMCC 1.15880</strain>
    </source>
</reference>
<comment type="caution">
    <text evidence="1">The sequence shown here is derived from an EMBL/GenBank/DDBJ whole genome shotgun (WGS) entry which is preliminary data.</text>
</comment>
<dbReference type="EMBL" id="BMKA01000002">
    <property type="protein sequence ID" value="GGA15823.1"/>
    <property type="molecule type" value="Genomic_DNA"/>
</dbReference>
<dbReference type="SUPFAM" id="SSF50800">
    <property type="entry name" value="PK beta-barrel domain-like"/>
    <property type="match status" value="1"/>
</dbReference>
<evidence type="ECO:0000313" key="2">
    <source>
        <dbReference type="Proteomes" id="UP000628017"/>
    </source>
</evidence>
<sequence length="191" mass="21710">MVALSVEEFKMAHVTLAECDAALPHVLEAPKEAAIEVLCHRPDFGQRDYRDALELRVATGIENERWMKHPWMKLEDGSPDPRIQVSILQKRVLDLCWRDRDEVVYPGDTMIADMDLGEENLPAGTRLQAGTAILEVSDVFNTACAKWKVRHGRESFDWINKPENVKHRLRGALCSIVQDGVVRKGDILRKL</sequence>
<proteinExistence type="predicted"/>